<comment type="caution">
    <text evidence="2">The sequence shown here is derived from an EMBL/GenBank/DDBJ whole genome shotgun (WGS) entry which is preliminary data.</text>
</comment>
<proteinExistence type="predicted"/>
<sequence length="177" mass="19300">MMDRFVLPLAALLHALPFAVAAPMPAAAQCRLCEERSVHVDQRKAGEERIGLQVETILDFDSIVLTGEGFGSATLGANGTRMAEGNVAILSSRAMVGQVVIRGEADRLVTVRLPERIELFSTDGDRLILDSIDHDLPRIPRLDAEGMLRFQFGGRLLVEGDAEGDYRGEVPIIAEYL</sequence>
<dbReference type="RefSeq" id="WP_183934177.1">
    <property type="nucleotide sequence ID" value="NZ_JACICF010000002.1"/>
</dbReference>
<dbReference type="Pfam" id="PF14352">
    <property type="entry name" value="DUF4402"/>
    <property type="match status" value="1"/>
</dbReference>
<name>A0A839Z5C0_9SPHN</name>
<evidence type="ECO:0000313" key="2">
    <source>
        <dbReference type="EMBL" id="MBB3764812.1"/>
    </source>
</evidence>
<feature type="signal peptide" evidence="1">
    <location>
        <begin position="1"/>
        <end position="21"/>
    </location>
</feature>
<protein>
    <recommendedName>
        <fullName evidence="4">DUF4402 domain-containing protein</fullName>
    </recommendedName>
</protein>
<evidence type="ECO:0008006" key="4">
    <source>
        <dbReference type="Google" id="ProtNLM"/>
    </source>
</evidence>
<organism evidence="2 3">
    <name type="scientific">Sphingomicrobium lutaoense</name>
    <dbReference type="NCBI Taxonomy" id="515949"/>
    <lineage>
        <taxon>Bacteria</taxon>
        <taxon>Pseudomonadati</taxon>
        <taxon>Pseudomonadota</taxon>
        <taxon>Alphaproteobacteria</taxon>
        <taxon>Sphingomonadales</taxon>
        <taxon>Sphingomonadaceae</taxon>
        <taxon>Sphingomicrobium</taxon>
    </lineage>
</organism>
<gene>
    <name evidence="2" type="ORF">FHS50_001874</name>
</gene>
<keyword evidence="1" id="KW-0732">Signal</keyword>
<keyword evidence="3" id="KW-1185">Reference proteome</keyword>
<accession>A0A839Z5C0</accession>
<dbReference type="Proteomes" id="UP000578569">
    <property type="component" value="Unassembled WGS sequence"/>
</dbReference>
<evidence type="ECO:0000313" key="3">
    <source>
        <dbReference type="Proteomes" id="UP000578569"/>
    </source>
</evidence>
<dbReference type="EMBL" id="JACICF010000002">
    <property type="protein sequence ID" value="MBB3764812.1"/>
    <property type="molecule type" value="Genomic_DNA"/>
</dbReference>
<dbReference type="AlphaFoldDB" id="A0A839Z5C0"/>
<evidence type="ECO:0000256" key="1">
    <source>
        <dbReference type="SAM" id="SignalP"/>
    </source>
</evidence>
<reference evidence="2 3" key="1">
    <citation type="submission" date="2020-08" db="EMBL/GenBank/DDBJ databases">
        <title>Genomic Encyclopedia of Type Strains, Phase IV (KMG-IV): sequencing the most valuable type-strain genomes for metagenomic binning, comparative biology and taxonomic classification.</title>
        <authorList>
            <person name="Goeker M."/>
        </authorList>
    </citation>
    <scope>NUCLEOTIDE SEQUENCE [LARGE SCALE GENOMIC DNA]</scope>
    <source>
        <strain evidence="2 3">DSM 24194</strain>
    </source>
</reference>
<dbReference type="InterPro" id="IPR025514">
    <property type="entry name" value="DUF4402"/>
</dbReference>
<feature type="chain" id="PRO_5032798300" description="DUF4402 domain-containing protein" evidence="1">
    <location>
        <begin position="22"/>
        <end position="177"/>
    </location>
</feature>